<dbReference type="InterPro" id="IPR036388">
    <property type="entry name" value="WH-like_DNA-bd_sf"/>
</dbReference>
<evidence type="ECO:0000313" key="2">
    <source>
        <dbReference type="Proteomes" id="UP000199208"/>
    </source>
</evidence>
<keyword evidence="2" id="KW-1185">Reference proteome</keyword>
<accession>A0A1G5S5W0</accession>
<protein>
    <submittedName>
        <fullName evidence="1">Helix-turn-helix domain-containing protein</fullName>
    </submittedName>
</protein>
<dbReference type="AlphaFoldDB" id="A0A1G5S5W0"/>
<sequence length="195" mass="22162">MAIDEVLIVKSLEQIKALSSPYRIKILEAFENKPASAKDISRKLGEPHGRVNYHIKTLAGVGILKLVEVKVKQGVVEKYYMPVAESILLDASAIHPEDTKMKESFGKATIALYETISKEFYASVNSKVIAQPRKINYDYEYYMTPEEANELNQKLQEVMRSYLSEKKVPRPGTVPYFTASMIIPMEQRPSENQET</sequence>
<dbReference type="STRING" id="1120920.SAMN03080599_02695"/>
<dbReference type="InterPro" id="IPR011991">
    <property type="entry name" value="ArsR-like_HTH"/>
</dbReference>
<organism evidence="1 2">
    <name type="scientific">Acidaminobacter hydrogenoformans DSM 2784</name>
    <dbReference type="NCBI Taxonomy" id="1120920"/>
    <lineage>
        <taxon>Bacteria</taxon>
        <taxon>Bacillati</taxon>
        <taxon>Bacillota</taxon>
        <taxon>Clostridia</taxon>
        <taxon>Peptostreptococcales</taxon>
        <taxon>Acidaminobacteraceae</taxon>
        <taxon>Acidaminobacter</taxon>
    </lineage>
</organism>
<dbReference type="OrthoDB" id="9788770at2"/>
<name>A0A1G5S5W0_9FIRM</name>
<dbReference type="EMBL" id="FMWL01000017">
    <property type="protein sequence ID" value="SCZ81270.1"/>
    <property type="molecule type" value="Genomic_DNA"/>
</dbReference>
<dbReference type="RefSeq" id="WP_092592381.1">
    <property type="nucleotide sequence ID" value="NZ_FMWL01000017.1"/>
</dbReference>
<proteinExistence type="predicted"/>
<dbReference type="CDD" id="cd00090">
    <property type="entry name" value="HTH_ARSR"/>
    <property type="match status" value="1"/>
</dbReference>
<dbReference type="InterPro" id="IPR036390">
    <property type="entry name" value="WH_DNA-bd_sf"/>
</dbReference>
<gene>
    <name evidence="1" type="ORF">SAMN03080599_02695</name>
</gene>
<dbReference type="Pfam" id="PF12840">
    <property type="entry name" value="HTH_20"/>
    <property type="match status" value="1"/>
</dbReference>
<dbReference type="Proteomes" id="UP000199208">
    <property type="component" value="Unassembled WGS sequence"/>
</dbReference>
<dbReference type="Gene3D" id="1.10.10.10">
    <property type="entry name" value="Winged helix-like DNA-binding domain superfamily/Winged helix DNA-binding domain"/>
    <property type="match status" value="1"/>
</dbReference>
<evidence type="ECO:0000313" key="1">
    <source>
        <dbReference type="EMBL" id="SCZ81270.1"/>
    </source>
</evidence>
<dbReference type="SUPFAM" id="SSF46785">
    <property type="entry name" value="Winged helix' DNA-binding domain"/>
    <property type="match status" value="1"/>
</dbReference>
<reference evidence="1 2" key="1">
    <citation type="submission" date="2016-10" db="EMBL/GenBank/DDBJ databases">
        <authorList>
            <person name="de Groot N.N."/>
        </authorList>
    </citation>
    <scope>NUCLEOTIDE SEQUENCE [LARGE SCALE GENOMIC DNA]</scope>
    <source>
        <strain evidence="1 2">DSM 2784</strain>
    </source>
</reference>